<evidence type="ECO:0000313" key="7">
    <source>
        <dbReference type="Proteomes" id="UP000229263"/>
    </source>
</evidence>
<evidence type="ECO:0000259" key="5">
    <source>
        <dbReference type="Pfam" id="PF01266"/>
    </source>
</evidence>
<reference evidence="6 7" key="1">
    <citation type="submission" date="2017-11" db="EMBL/GenBank/DDBJ databases">
        <title>Sequencing the genomes of 1000 actinobacteria strains.</title>
        <authorList>
            <person name="Klenk H.-P."/>
        </authorList>
    </citation>
    <scope>NUCLEOTIDE SEQUENCE [LARGE SCALE GENOMIC DNA]</scope>
    <source>
        <strain evidence="6 7">DSM 12798</strain>
    </source>
</reference>
<feature type="domain" description="FAD dependent oxidoreductase" evidence="5">
    <location>
        <begin position="22"/>
        <end position="385"/>
    </location>
</feature>
<evidence type="ECO:0000256" key="4">
    <source>
        <dbReference type="ARBA" id="ARBA00023002"/>
    </source>
</evidence>
<sequence length="403" mass="43113">MITVVSKEKTSPQTQPRANHADVLVIGAGIVGMAHAARSLDAGLSVIVIDRDHEAVGASVRNFGHCCITAQSGKLYDLAQSGRPLWLDYAERAGFWAVESGAVVVATTETELQVLRELSARRVTGQVEMLNAQDVAEQLGRESTEGILGGAFLRDDLRVDPRTTVAKLAQWVDAHVAGSVQFNTSALGFGAGKQRRASVHTNRGSFEADQVFICVGHDVDYLFPQIAQDHQITRCALQMLRAEASEDLEVKPAVLTATSMLRYEAFTEVPAAQALQAEVLAEHPELLSIQANVMFTQRPDGTLLMGDSHSYAATQAPFLKESTSETLHSAIAGYLQGTELKVIERWQGIYASSAVAPLLIRNVADAITVVSVTAGVGMTLSFGLANKNVNEIAIPAIASPINA</sequence>
<evidence type="ECO:0000256" key="1">
    <source>
        <dbReference type="ARBA" id="ARBA00001974"/>
    </source>
</evidence>
<dbReference type="Gene3D" id="3.30.9.10">
    <property type="entry name" value="D-Amino Acid Oxidase, subunit A, domain 2"/>
    <property type="match status" value="1"/>
</dbReference>
<dbReference type="NCBIfam" id="TIGR03364">
    <property type="entry name" value="HpnW_proposed"/>
    <property type="match status" value="1"/>
</dbReference>
<keyword evidence="4" id="KW-0560">Oxidoreductase</keyword>
<accession>A0ABX4MUY4</accession>
<organism evidence="6 7">
    <name type="scientific">Glutamicibacter mysorens</name>
    <dbReference type="NCBI Taxonomy" id="257984"/>
    <lineage>
        <taxon>Bacteria</taxon>
        <taxon>Bacillati</taxon>
        <taxon>Actinomycetota</taxon>
        <taxon>Actinomycetes</taxon>
        <taxon>Micrococcales</taxon>
        <taxon>Micrococcaceae</taxon>
        <taxon>Glutamicibacter</taxon>
    </lineage>
</organism>
<evidence type="ECO:0000256" key="2">
    <source>
        <dbReference type="ARBA" id="ARBA00009410"/>
    </source>
</evidence>
<dbReference type="InterPro" id="IPR017741">
    <property type="entry name" value="FAD-dependent_OxRdtase_HpnW"/>
</dbReference>
<protein>
    <submittedName>
        <fullName evidence="6">FAD dependent oxidoreductase TIGR03364</fullName>
    </submittedName>
</protein>
<dbReference type="PANTHER" id="PTHR13847:SF286">
    <property type="entry name" value="D-AMINO ACID DEHYDROGENASE"/>
    <property type="match status" value="1"/>
</dbReference>
<proteinExistence type="inferred from homology"/>
<comment type="cofactor">
    <cofactor evidence="1">
        <name>FAD</name>
        <dbReference type="ChEBI" id="CHEBI:57692"/>
    </cofactor>
</comment>
<dbReference type="PANTHER" id="PTHR13847">
    <property type="entry name" value="SARCOSINE DEHYDROGENASE-RELATED"/>
    <property type="match status" value="1"/>
</dbReference>
<name>A0ABX4MUY4_9MICC</name>
<dbReference type="SUPFAM" id="SSF51905">
    <property type="entry name" value="FAD/NAD(P)-binding domain"/>
    <property type="match status" value="1"/>
</dbReference>
<dbReference type="InterPro" id="IPR006076">
    <property type="entry name" value="FAD-dep_OxRdtase"/>
</dbReference>
<gene>
    <name evidence="6" type="ORF">ATK23_0463</name>
</gene>
<evidence type="ECO:0000313" key="6">
    <source>
        <dbReference type="EMBL" id="PJJ43280.1"/>
    </source>
</evidence>
<comment type="caution">
    <text evidence="6">The sequence shown here is derived from an EMBL/GenBank/DDBJ whole genome shotgun (WGS) entry which is preliminary data.</text>
</comment>
<dbReference type="InterPro" id="IPR036188">
    <property type="entry name" value="FAD/NAD-bd_sf"/>
</dbReference>
<comment type="similarity">
    <text evidence="2">Belongs to the DadA oxidoreductase family.</text>
</comment>
<dbReference type="EMBL" id="PGEY01000001">
    <property type="protein sequence ID" value="PJJ43280.1"/>
    <property type="molecule type" value="Genomic_DNA"/>
</dbReference>
<keyword evidence="3" id="KW-0285">Flavoprotein</keyword>
<keyword evidence="7" id="KW-1185">Reference proteome</keyword>
<dbReference type="Proteomes" id="UP000229263">
    <property type="component" value="Unassembled WGS sequence"/>
</dbReference>
<dbReference type="Gene3D" id="3.50.50.60">
    <property type="entry name" value="FAD/NAD(P)-binding domain"/>
    <property type="match status" value="1"/>
</dbReference>
<evidence type="ECO:0000256" key="3">
    <source>
        <dbReference type="ARBA" id="ARBA00022630"/>
    </source>
</evidence>
<dbReference type="Pfam" id="PF01266">
    <property type="entry name" value="DAO"/>
    <property type="match status" value="1"/>
</dbReference>